<feature type="compositionally biased region" description="Polar residues" evidence="1">
    <location>
        <begin position="1"/>
        <end position="12"/>
    </location>
</feature>
<dbReference type="STRING" id="33114.A0A2G2WF58"/>
<dbReference type="Pfam" id="PF00646">
    <property type="entry name" value="F-box"/>
    <property type="match status" value="1"/>
</dbReference>
<dbReference type="PANTHER" id="PTHR31672">
    <property type="entry name" value="BNACNNG10540D PROTEIN"/>
    <property type="match status" value="1"/>
</dbReference>
<evidence type="ECO:0000259" key="3">
    <source>
        <dbReference type="Pfam" id="PF08268"/>
    </source>
</evidence>
<reference evidence="5" key="2">
    <citation type="journal article" date="2017" name="J. Anim. Genet.">
        <title>Multiple reference genome sequences of hot pepper reveal the massive evolution of plant disease resistance genes by retroduplication.</title>
        <authorList>
            <person name="Kim S."/>
            <person name="Park J."/>
            <person name="Yeom S.-I."/>
            <person name="Kim Y.-M."/>
            <person name="Seo E."/>
            <person name="Kim K.-T."/>
            <person name="Kim M.-S."/>
            <person name="Lee J.M."/>
            <person name="Cheong K."/>
            <person name="Shin H.-S."/>
            <person name="Kim S.-B."/>
            <person name="Han K."/>
            <person name="Lee J."/>
            <person name="Park M."/>
            <person name="Lee H.-A."/>
            <person name="Lee H.-Y."/>
            <person name="Lee Y."/>
            <person name="Oh S."/>
            <person name="Lee J.H."/>
            <person name="Choi E."/>
            <person name="Choi E."/>
            <person name="Lee S.E."/>
            <person name="Jeon J."/>
            <person name="Kim H."/>
            <person name="Choi G."/>
            <person name="Song H."/>
            <person name="Lee J."/>
            <person name="Lee S.-C."/>
            <person name="Kwon J.-K."/>
            <person name="Lee H.-Y."/>
            <person name="Koo N."/>
            <person name="Hong Y."/>
            <person name="Kim R.W."/>
            <person name="Kang W.-H."/>
            <person name="Huh J.H."/>
            <person name="Kang B.-C."/>
            <person name="Yang T.-J."/>
            <person name="Lee Y.-H."/>
            <person name="Bennetzen J.L."/>
            <person name="Choi D."/>
        </authorList>
    </citation>
    <scope>NUCLEOTIDE SEQUENCE [LARGE SCALE GENOMIC DNA]</scope>
    <source>
        <strain evidence="5">cv. PBC81</strain>
    </source>
</reference>
<organism evidence="4 5">
    <name type="scientific">Capsicum baccatum</name>
    <name type="common">Peruvian pepper</name>
    <dbReference type="NCBI Taxonomy" id="33114"/>
    <lineage>
        <taxon>Eukaryota</taxon>
        <taxon>Viridiplantae</taxon>
        <taxon>Streptophyta</taxon>
        <taxon>Embryophyta</taxon>
        <taxon>Tracheophyta</taxon>
        <taxon>Spermatophyta</taxon>
        <taxon>Magnoliopsida</taxon>
        <taxon>eudicotyledons</taxon>
        <taxon>Gunneridae</taxon>
        <taxon>Pentapetalae</taxon>
        <taxon>asterids</taxon>
        <taxon>lamiids</taxon>
        <taxon>Solanales</taxon>
        <taxon>Solanaceae</taxon>
        <taxon>Solanoideae</taxon>
        <taxon>Capsiceae</taxon>
        <taxon>Capsicum</taxon>
    </lineage>
</organism>
<name>A0A2G2WF58_CAPBA</name>
<evidence type="ECO:0000259" key="2">
    <source>
        <dbReference type="Pfam" id="PF00646"/>
    </source>
</evidence>
<dbReference type="InterPro" id="IPR050796">
    <property type="entry name" value="SCF_F-box_component"/>
</dbReference>
<dbReference type="AlphaFoldDB" id="A0A2G2WF58"/>
<dbReference type="InterPro" id="IPR001810">
    <property type="entry name" value="F-box_dom"/>
</dbReference>
<evidence type="ECO:0000313" key="4">
    <source>
        <dbReference type="EMBL" id="PHT43886.1"/>
    </source>
</evidence>
<dbReference type="CDD" id="cd22157">
    <property type="entry name" value="F-box_AtFBW1-like"/>
    <property type="match status" value="1"/>
</dbReference>
<dbReference type="InterPro" id="IPR011043">
    <property type="entry name" value="Gal_Oxase/kelch_b-propeller"/>
</dbReference>
<sequence length="372" mass="43078">MLLNGENNAIKQENSESDEQDNGLINQEDMEKLKLEEQASSETEVFDLSRKHPVSDEASHQHPNQSNPTKLYWRAEILTEILSRLPVKSLLRFKSVLKSWSSLISSPEFTKYHLSLSANNNKDYTNHTVMWRIAQPEFNLKTCPIMEETNLDYHMKNSGISCVIEGSVNGLVCLVNEAKELFLWNPALRKYKKLPDFRTKLKDDAHCTYGFGYDDIHDDYKVLCSFSITRYPRNFQEINIYSLKDNSWRTIHCSRRVTRLIGSGKFANGTLYWATSIDIKSGWSITSFDLRNEKWKKVERPYCGEEDKFLVLGVLKSLEMIDSCPEVSILGLVILCENVGADKQRMKEEFFMRMLIKNFGDSIDTFSCYIYS</sequence>
<dbReference type="OrthoDB" id="1299540at2759"/>
<dbReference type="InterPro" id="IPR017451">
    <property type="entry name" value="F-box-assoc_interact_dom"/>
</dbReference>
<dbReference type="InterPro" id="IPR013187">
    <property type="entry name" value="F-box-assoc_dom_typ3"/>
</dbReference>
<dbReference type="PANTHER" id="PTHR31672:SF13">
    <property type="entry name" value="F-BOX PROTEIN CPR30-LIKE"/>
    <property type="match status" value="1"/>
</dbReference>
<dbReference type="NCBIfam" id="TIGR01640">
    <property type="entry name" value="F_box_assoc_1"/>
    <property type="match status" value="1"/>
</dbReference>
<accession>A0A2G2WF58</accession>
<keyword evidence="5" id="KW-1185">Reference proteome</keyword>
<reference evidence="4 5" key="1">
    <citation type="journal article" date="2017" name="Genome Biol.">
        <title>New reference genome sequences of hot pepper reveal the massive evolution of plant disease-resistance genes by retroduplication.</title>
        <authorList>
            <person name="Kim S."/>
            <person name="Park J."/>
            <person name="Yeom S.I."/>
            <person name="Kim Y.M."/>
            <person name="Seo E."/>
            <person name="Kim K.T."/>
            <person name="Kim M.S."/>
            <person name="Lee J.M."/>
            <person name="Cheong K."/>
            <person name="Shin H.S."/>
            <person name="Kim S.B."/>
            <person name="Han K."/>
            <person name="Lee J."/>
            <person name="Park M."/>
            <person name="Lee H.A."/>
            <person name="Lee H.Y."/>
            <person name="Lee Y."/>
            <person name="Oh S."/>
            <person name="Lee J.H."/>
            <person name="Choi E."/>
            <person name="Choi E."/>
            <person name="Lee S.E."/>
            <person name="Jeon J."/>
            <person name="Kim H."/>
            <person name="Choi G."/>
            <person name="Song H."/>
            <person name="Lee J."/>
            <person name="Lee S.C."/>
            <person name="Kwon J.K."/>
            <person name="Lee H.Y."/>
            <person name="Koo N."/>
            <person name="Hong Y."/>
            <person name="Kim R.W."/>
            <person name="Kang W.H."/>
            <person name="Huh J.H."/>
            <person name="Kang B.C."/>
            <person name="Yang T.J."/>
            <person name="Lee Y.H."/>
            <person name="Bennetzen J.L."/>
            <person name="Choi D."/>
        </authorList>
    </citation>
    <scope>NUCLEOTIDE SEQUENCE [LARGE SCALE GENOMIC DNA]</scope>
    <source>
        <strain evidence="5">cv. PBC81</strain>
    </source>
</reference>
<dbReference type="InterPro" id="IPR036047">
    <property type="entry name" value="F-box-like_dom_sf"/>
</dbReference>
<protein>
    <submittedName>
        <fullName evidence="4">Uncharacterized protein</fullName>
    </submittedName>
</protein>
<dbReference type="Proteomes" id="UP000224567">
    <property type="component" value="Unassembled WGS sequence"/>
</dbReference>
<dbReference type="Pfam" id="PF08268">
    <property type="entry name" value="FBA_3"/>
    <property type="match status" value="1"/>
</dbReference>
<dbReference type="SUPFAM" id="SSF81383">
    <property type="entry name" value="F-box domain"/>
    <property type="match status" value="1"/>
</dbReference>
<dbReference type="SUPFAM" id="SSF50965">
    <property type="entry name" value="Galactose oxidase, central domain"/>
    <property type="match status" value="1"/>
</dbReference>
<evidence type="ECO:0000256" key="1">
    <source>
        <dbReference type="SAM" id="MobiDB-lite"/>
    </source>
</evidence>
<feature type="compositionally biased region" description="Basic and acidic residues" evidence="1">
    <location>
        <begin position="47"/>
        <end position="60"/>
    </location>
</feature>
<dbReference type="Gene3D" id="1.20.1280.50">
    <property type="match status" value="1"/>
</dbReference>
<evidence type="ECO:0000313" key="5">
    <source>
        <dbReference type="Proteomes" id="UP000224567"/>
    </source>
</evidence>
<proteinExistence type="predicted"/>
<dbReference type="EMBL" id="MLFT02000007">
    <property type="protein sequence ID" value="PHT43886.1"/>
    <property type="molecule type" value="Genomic_DNA"/>
</dbReference>
<feature type="domain" description="F-box associated beta-propeller type 3" evidence="3">
    <location>
        <begin position="149"/>
        <end position="301"/>
    </location>
</feature>
<gene>
    <name evidence="4" type="ORF">CQW23_17911</name>
</gene>
<feature type="domain" description="F-box" evidence="2">
    <location>
        <begin position="76"/>
        <end position="111"/>
    </location>
</feature>
<feature type="region of interest" description="Disordered" evidence="1">
    <location>
        <begin position="1"/>
        <end position="67"/>
    </location>
</feature>
<comment type="caution">
    <text evidence="4">The sequence shown here is derived from an EMBL/GenBank/DDBJ whole genome shotgun (WGS) entry which is preliminary data.</text>
</comment>